<keyword evidence="2" id="KW-0472">Membrane</keyword>
<protein>
    <submittedName>
        <fullName evidence="3">Uncharacterized protein</fullName>
    </submittedName>
</protein>
<sequence length="394" mass="44832">MKKEKINNNKNNKMISSILAVTICCQFLVGVAAESYLNKGSNIVDEESENKSSENSSGADEDTVDVKEKKKNQEKNSGFRNLKLLLPVALPVSAFLLLKFWHFTSNKPNEIDNPELDNPKLIDIDIEYIGYEIGNVEKSCKYRVAWNNYRYANQERYLLVHLILGCIPNEEIRKVTLDCYSKLLDPLLGKKCYCYEIDNKMFEQAGRLLVECGNYVKKYDYEKILENFKKVQSKILPECLEKIGNDKHKIEFLANLQILFVFLYLSTICTGALGYYGDVGMGQLANQSVIYFRFVAQEAVERLMATINNGKVNIFRGGNAAQCFLESLKCNGPLGTSIKCARIIFNKIFENLNNLMNDEIIQTFPILIGKLPKNWEINSENKGFYVALGTDDKG</sequence>
<evidence type="ECO:0000313" key="3">
    <source>
        <dbReference type="EMBL" id="BED92094.1"/>
    </source>
</evidence>
<dbReference type="AlphaFoldDB" id="A0AA48I4S3"/>
<feature type="transmembrane region" description="Helical" evidence="2">
    <location>
        <begin position="84"/>
        <end position="101"/>
    </location>
</feature>
<evidence type="ECO:0000256" key="1">
    <source>
        <dbReference type="SAM" id="MobiDB-lite"/>
    </source>
</evidence>
<accession>A0AA48I4S3</accession>
<dbReference type="EMBL" id="AP027924">
    <property type="protein sequence ID" value="BED92094.1"/>
    <property type="molecule type" value="Genomic_DNA"/>
</dbReference>
<gene>
    <name evidence="3" type="ORF">CfP315_0678</name>
</gene>
<keyword evidence="2" id="KW-1133">Transmembrane helix</keyword>
<dbReference type="KEGG" id="ips:CfP315_0678"/>
<feature type="transmembrane region" description="Helical" evidence="2">
    <location>
        <begin position="252"/>
        <end position="276"/>
    </location>
</feature>
<keyword evidence="2" id="KW-0812">Transmembrane</keyword>
<organism evidence="3">
    <name type="scientific">Candidatus Improbicoccus pseudotrichonymphae</name>
    <dbReference type="NCBI Taxonomy" id="3033792"/>
    <lineage>
        <taxon>Bacteria</taxon>
        <taxon>Bacillati</taxon>
        <taxon>Bacillota</taxon>
        <taxon>Clostridia</taxon>
        <taxon>Candidatus Improbicoccus</taxon>
    </lineage>
</organism>
<reference evidence="3" key="1">
    <citation type="journal article" date="2023" name="ISME J.">
        <title>Emergence of putative energy parasites within Clostridia revealed by genome analysis of a novel endosymbiotic clade.</title>
        <authorList>
            <person name="Takahashi K."/>
            <person name="Kuwahara H."/>
            <person name="Horikawa Y."/>
            <person name="Izawa K."/>
            <person name="Kato D."/>
            <person name="Inagaki T."/>
            <person name="Yuki M."/>
            <person name="Ohkuma M."/>
            <person name="Hongoh Y."/>
        </authorList>
    </citation>
    <scope>NUCLEOTIDE SEQUENCE</scope>
    <source>
        <strain evidence="3">CfP3-15</strain>
    </source>
</reference>
<feature type="region of interest" description="Disordered" evidence="1">
    <location>
        <begin position="45"/>
        <end position="72"/>
    </location>
</feature>
<name>A0AA48I4S3_9FIRM</name>
<proteinExistence type="predicted"/>
<dbReference type="Proteomes" id="UP001337580">
    <property type="component" value="Chromosome"/>
</dbReference>
<evidence type="ECO:0000256" key="2">
    <source>
        <dbReference type="SAM" id="Phobius"/>
    </source>
</evidence>